<dbReference type="Proteomes" id="UP001590951">
    <property type="component" value="Unassembled WGS sequence"/>
</dbReference>
<reference evidence="1 2" key="1">
    <citation type="submission" date="2024-09" db="EMBL/GenBank/DDBJ databases">
        <title>Rethinking Asexuality: The Enigmatic Case of Functional Sexual Genes in Lepraria (Stereocaulaceae).</title>
        <authorList>
            <person name="Doellman M."/>
            <person name="Sun Y."/>
            <person name="Barcenas-Pena A."/>
            <person name="Lumbsch H.T."/>
            <person name="Grewe F."/>
        </authorList>
    </citation>
    <scope>NUCLEOTIDE SEQUENCE [LARGE SCALE GENOMIC DNA]</scope>
    <source>
        <strain evidence="1 2">Grewe 0041</strain>
    </source>
</reference>
<sequence>METMSVLCKSKKAAMADASQSMVQQLVDGHYNADFQYLMINEDDYNEAGAMMIQPWEWISRLWMRELGQWVCILSVLDRCSSAWLRDYGAVSHPFVGEQEQTPVSEEISGI</sequence>
<accession>A0ABR4BC33</accession>
<proteinExistence type="predicted"/>
<evidence type="ECO:0000313" key="2">
    <source>
        <dbReference type="Proteomes" id="UP001590951"/>
    </source>
</evidence>
<gene>
    <name evidence="1" type="ORF">ABVK25_004553</name>
</gene>
<dbReference type="EMBL" id="JBHFEH010000012">
    <property type="protein sequence ID" value="KAL2055215.1"/>
    <property type="molecule type" value="Genomic_DNA"/>
</dbReference>
<organism evidence="1 2">
    <name type="scientific">Lepraria finkii</name>
    <dbReference type="NCBI Taxonomy" id="1340010"/>
    <lineage>
        <taxon>Eukaryota</taxon>
        <taxon>Fungi</taxon>
        <taxon>Dikarya</taxon>
        <taxon>Ascomycota</taxon>
        <taxon>Pezizomycotina</taxon>
        <taxon>Lecanoromycetes</taxon>
        <taxon>OSLEUM clade</taxon>
        <taxon>Lecanoromycetidae</taxon>
        <taxon>Lecanorales</taxon>
        <taxon>Lecanorineae</taxon>
        <taxon>Stereocaulaceae</taxon>
        <taxon>Lepraria</taxon>
    </lineage>
</organism>
<keyword evidence="2" id="KW-1185">Reference proteome</keyword>
<evidence type="ECO:0000313" key="1">
    <source>
        <dbReference type="EMBL" id="KAL2055215.1"/>
    </source>
</evidence>
<name>A0ABR4BC33_9LECA</name>
<protein>
    <submittedName>
        <fullName evidence="1">Uncharacterized protein</fullName>
    </submittedName>
</protein>
<comment type="caution">
    <text evidence="1">The sequence shown here is derived from an EMBL/GenBank/DDBJ whole genome shotgun (WGS) entry which is preliminary data.</text>
</comment>